<reference evidence="1" key="1">
    <citation type="submission" date="2020-05" db="UniProtKB">
        <authorList>
            <consortium name="EnsemblMetazoa"/>
        </authorList>
    </citation>
    <scope>IDENTIFICATION</scope>
    <source>
        <strain evidence="1">SANGQUA</strain>
    </source>
</reference>
<protein>
    <submittedName>
        <fullName evidence="1">Uncharacterized protein</fullName>
    </submittedName>
</protein>
<keyword evidence="2" id="KW-1185">Reference proteome</keyword>
<dbReference type="AlphaFoldDB" id="A0A182XT43"/>
<dbReference type="VEuPathDB" id="VectorBase:AQUA014993"/>
<organism evidence="1 2">
    <name type="scientific">Anopheles quadriannulatus</name>
    <name type="common">Mosquito</name>
    <dbReference type="NCBI Taxonomy" id="34691"/>
    <lineage>
        <taxon>Eukaryota</taxon>
        <taxon>Metazoa</taxon>
        <taxon>Ecdysozoa</taxon>
        <taxon>Arthropoda</taxon>
        <taxon>Hexapoda</taxon>
        <taxon>Insecta</taxon>
        <taxon>Pterygota</taxon>
        <taxon>Neoptera</taxon>
        <taxon>Endopterygota</taxon>
        <taxon>Diptera</taxon>
        <taxon>Nematocera</taxon>
        <taxon>Culicoidea</taxon>
        <taxon>Culicidae</taxon>
        <taxon>Anophelinae</taxon>
        <taxon>Anopheles</taxon>
    </lineage>
</organism>
<evidence type="ECO:0000313" key="1">
    <source>
        <dbReference type="EnsemblMetazoa" id="AQUA014993-PA"/>
    </source>
</evidence>
<accession>A0A182XT43</accession>
<dbReference type="EnsemblMetazoa" id="AQUA014993-RA">
    <property type="protein sequence ID" value="AQUA014993-PA"/>
    <property type="gene ID" value="AQUA014993"/>
</dbReference>
<dbReference type="Proteomes" id="UP000076407">
    <property type="component" value="Unassembled WGS sequence"/>
</dbReference>
<name>A0A182XT43_ANOQN</name>
<sequence>RPPYCTRRIVTINDRAVGGHSWWHFEYELTEQKQQYTQTHTHT</sequence>
<evidence type="ECO:0000313" key="2">
    <source>
        <dbReference type="Proteomes" id="UP000076407"/>
    </source>
</evidence>
<proteinExistence type="predicted"/>